<reference evidence="4" key="1">
    <citation type="submission" date="2016-10" db="EMBL/GenBank/DDBJ databases">
        <authorList>
            <person name="Varghese N."/>
            <person name="Submissions S."/>
        </authorList>
    </citation>
    <scope>NUCLEOTIDE SEQUENCE [LARGE SCALE GENOMIC DNA]</scope>
    <source>
        <strain evidence="4">DSM 173</strain>
    </source>
</reference>
<dbReference type="Gene3D" id="3.10.20.280">
    <property type="entry name" value="RnfH-like"/>
    <property type="match status" value="1"/>
</dbReference>
<dbReference type="Pfam" id="PF03658">
    <property type="entry name" value="Ub-RnfH"/>
    <property type="match status" value="1"/>
</dbReference>
<dbReference type="OrthoDB" id="9796575at2"/>
<evidence type="ECO:0000256" key="1">
    <source>
        <dbReference type="ARBA" id="ARBA00010645"/>
    </source>
</evidence>
<dbReference type="PANTHER" id="PTHR37483:SF1">
    <property type="entry name" value="UPF0125 PROTEIN RATB"/>
    <property type="match status" value="1"/>
</dbReference>
<name>A0A1H3CY60_ALLWA</name>
<dbReference type="InterPro" id="IPR016155">
    <property type="entry name" value="Mopterin_synth/thiamin_S_b"/>
</dbReference>
<dbReference type="SUPFAM" id="SSF54285">
    <property type="entry name" value="MoaD/ThiS"/>
    <property type="match status" value="1"/>
</dbReference>
<dbReference type="HAMAP" id="MF_00460">
    <property type="entry name" value="UPF0125_RnfH"/>
    <property type="match status" value="1"/>
</dbReference>
<dbReference type="InterPro" id="IPR037021">
    <property type="entry name" value="RnfH_sf"/>
</dbReference>
<proteinExistence type="inferred from homology"/>
<dbReference type="Proteomes" id="UP000198672">
    <property type="component" value="Unassembled WGS sequence"/>
</dbReference>
<evidence type="ECO:0000313" key="3">
    <source>
        <dbReference type="EMBL" id="SDX58484.1"/>
    </source>
</evidence>
<organism evidence="3 4">
    <name type="scientific">Allochromatium warmingii</name>
    <name type="common">Chromatium warmingii</name>
    <dbReference type="NCBI Taxonomy" id="61595"/>
    <lineage>
        <taxon>Bacteria</taxon>
        <taxon>Pseudomonadati</taxon>
        <taxon>Pseudomonadota</taxon>
        <taxon>Gammaproteobacteria</taxon>
        <taxon>Chromatiales</taxon>
        <taxon>Chromatiaceae</taxon>
        <taxon>Allochromatium</taxon>
    </lineage>
</organism>
<dbReference type="EMBL" id="FNOW01000007">
    <property type="protein sequence ID" value="SDX58484.1"/>
    <property type="molecule type" value="Genomic_DNA"/>
</dbReference>
<dbReference type="RefSeq" id="WP_091332395.1">
    <property type="nucleotide sequence ID" value="NZ_FNOW01000007.1"/>
</dbReference>
<protein>
    <recommendedName>
        <fullName evidence="2">UPF0125 protein SAMN05421644_10737</fullName>
    </recommendedName>
</protein>
<dbReference type="PANTHER" id="PTHR37483">
    <property type="entry name" value="UPF0125 PROTEIN RATB"/>
    <property type="match status" value="1"/>
</dbReference>
<dbReference type="STRING" id="61595.SAMN05421644_10737"/>
<evidence type="ECO:0000256" key="2">
    <source>
        <dbReference type="HAMAP-Rule" id="MF_00460"/>
    </source>
</evidence>
<dbReference type="NCBIfam" id="NF002490">
    <property type="entry name" value="PRK01777.1"/>
    <property type="match status" value="1"/>
</dbReference>
<dbReference type="AlphaFoldDB" id="A0A1H3CY60"/>
<accession>A0A1H3CY60</accession>
<dbReference type="InterPro" id="IPR005346">
    <property type="entry name" value="RnfH"/>
</dbReference>
<comment type="similarity">
    <text evidence="1 2">Belongs to the UPF0125 (RnfH) family.</text>
</comment>
<gene>
    <name evidence="3" type="ORF">SAMN05421644_10737</name>
</gene>
<keyword evidence="4" id="KW-1185">Reference proteome</keyword>
<evidence type="ECO:0000313" key="4">
    <source>
        <dbReference type="Proteomes" id="UP000198672"/>
    </source>
</evidence>
<sequence>MTEYLQIAVAYVGTSDQALRALEVRTGTSVRDALEQCGLLDQFPEIDLETTHKVGIFGRLVKLDQAVAEGDRIEIYRPLLADPKAARKSASSRQLSATRI</sequence>